<dbReference type="EMBL" id="QJKH01000007">
    <property type="protein sequence ID" value="PXX78536.1"/>
    <property type="molecule type" value="Genomic_DNA"/>
</dbReference>
<name>A0A318KSA2_9FIRM</name>
<keyword evidence="3" id="KW-1185">Reference proteome</keyword>
<dbReference type="GO" id="GO:0071713">
    <property type="term" value="F:para-aminobenzoyl-glutamate hydrolase activity"/>
    <property type="evidence" value="ECO:0007669"/>
    <property type="project" value="TreeGrafter"/>
</dbReference>
<comment type="similarity">
    <text evidence="1">Belongs to the peptidase M20A family.</text>
</comment>
<evidence type="ECO:0000313" key="3">
    <source>
        <dbReference type="Proteomes" id="UP000247612"/>
    </source>
</evidence>
<gene>
    <name evidence="2" type="ORF">DES51_10777</name>
</gene>
<dbReference type="PIRSF" id="PIRSF037226">
    <property type="entry name" value="Amidohydrolase_ACY1L2_prd"/>
    <property type="match status" value="1"/>
</dbReference>
<protein>
    <recommendedName>
        <fullName evidence="1">Peptidase M20 domain-containing protein 2</fullName>
    </recommendedName>
</protein>
<dbReference type="SUPFAM" id="SSF53187">
    <property type="entry name" value="Zn-dependent exopeptidases"/>
    <property type="match status" value="1"/>
</dbReference>
<proteinExistence type="inferred from homology"/>
<dbReference type="InterPro" id="IPR002933">
    <property type="entry name" value="Peptidase_M20"/>
</dbReference>
<evidence type="ECO:0000313" key="2">
    <source>
        <dbReference type="EMBL" id="PXX78536.1"/>
    </source>
</evidence>
<keyword evidence="2" id="KW-0378">Hydrolase</keyword>
<dbReference type="Proteomes" id="UP000247612">
    <property type="component" value="Unassembled WGS sequence"/>
</dbReference>
<dbReference type="InterPro" id="IPR036264">
    <property type="entry name" value="Bact_exopeptidase_dim_dom"/>
</dbReference>
<dbReference type="AlphaFoldDB" id="A0A318KSA2"/>
<comment type="caution">
    <text evidence="2">The sequence shown here is derived from an EMBL/GenBank/DDBJ whole genome shotgun (WGS) entry which is preliminary data.</text>
</comment>
<dbReference type="OrthoDB" id="9781032at2"/>
<dbReference type="Gene3D" id="3.40.630.10">
    <property type="entry name" value="Zn peptidases"/>
    <property type="match status" value="1"/>
</dbReference>
<dbReference type="GO" id="GO:0016805">
    <property type="term" value="F:dipeptidase activity"/>
    <property type="evidence" value="ECO:0007669"/>
    <property type="project" value="InterPro"/>
</dbReference>
<dbReference type="InterPro" id="IPR052030">
    <property type="entry name" value="Peptidase_M20/M20A_hydrolases"/>
</dbReference>
<dbReference type="NCBIfam" id="TIGR01891">
    <property type="entry name" value="amidohydrolases"/>
    <property type="match status" value="1"/>
</dbReference>
<dbReference type="InterPro" id="IPR017439">
    <property type="entry name" value="Amidohydrolase"/>
</dbReference>
<organism evidence="2 3">
    <name type="scientific">Dielma fastidiosa</name>
    <dbReference type="NCBI Taxonomy" id="1034346"/>
    <lineage>
        <taxon>Bacteria</taxon>
        <taxon>Bacillati</taxon>
        <taxon>Bacillota</taxon>
        <taxon>Erysipelotrichia</taxon>
        <taxon>Erysipelotrichales</taxon>
        <taxon>Erysipelotrichaceae</taxon>
        <taxon>Dielma</taxon>
    </lineage>
</organism>
<evidence type="ECO:0000256" key="1">
    <source>
        <dbReference type="PIRNR" id="PIRNR037226"/>
    </source>
</evidence>
<dbReference type="RefSeq" id="WP_022939252.1">
    <property type="nucleotide sequence ID" value="NZ_CABKRQ010000008.1"/>
</dbReference>
<dbReference type="SUPFAM" id="SSF55031">
    <property type="entry name" value="Bacterial exopeptidase dimerisation domain"/>
    <property type="match status" value="1"/>
</dbReference>
<dbReference type="PANTHER" id="PTHR30575:SF3">
    <property type="entry name" value="PEPTIDASE M20 DIMERISATION DOMAIN-CONTAINING PROTEIN"/>
    <property type="match status" value="1"/>
</dbReference>
<dbReference type="PANTHER" id="PTHR30575">
    <property type="entry name" value="PEPTIDASE M20"/>
    <property type="match status" value="1"/>
</dbReference>
<sequence length="425" mass="47229">MKKQCIELIDSQSNEILELSKRLFETPELGFKEHKTKALIQDFLKKEGFTVSKEYFETGFEITIGSGKPHIGLICELDAIPTQGHRCADPVDHAAHSCGHSTQVGIMLSAITALKKLDAVKNGGTITLFFTPAEEFCDLAYRKELQKAGKIKTLSGKTNMLLAGCFDDIDLCIHMHGMGEYRGYKFSVDSTLAGFLYKEYNFIGKASHAAVCPDQGVNALNAFALFQSAVGMLRETFVDEDKNRIHGMITKGGDTVNSIPSHVVYEGYVRSFNTLKLQSISDQLTHTAKHCAQALNGECEVHDMPGYLPFHQNHDLSMIIYKNMLEFTTEDQILTDEKSVAAGDIGDLGCFIPTIQFGYTGFKGTMHGKDLEVISEQEVYIEPAKIVAMSVLDLLQDPSLVDNIKKNFKPEMTMEEYKQYVGITD</sequence>
<dbReference type="STRING" id="1034346.GCA_000313565_02976"/>
<dbReference type="Gene3D" id="3.30.70.360">
    <property type="match status" value="1"/>
</dbReference>
<dbReference type="GO" id="GO:0046657">
    <property type="term" value="P:folic acid catabolic process"/>
    <property type="evidence" value="ECO:0007669"/>
    <property type="project" value="TreeGrafter"/>
</dbReference>
<accession>A0A318KSA2</accession>
<dbReference type="InterPro" id="IPR017144">
    <property type="entry name" value="Xaa-Arg_dipeptidase"/>
</dbReference>
<dbReference type="GO" id="GO:0005737">
    <property type="term" value="C:cytoplasm"/>
    <property type="evidence" value="ECO:0007669"/>
    <property type="project" value="TreeGrafter"/>
</dbReference>
<dbReference type="Pfam" id="PF01546">
    <property type="entry name" value="Peptidase_M20"/>
    <property type="match status" value="1"/>
</dbReference>
<reference evidence="2 3" key="1">
    <citation type="submission" date="2018-05" db="EMBL/GenBank/DDBJ databases">
        <title>Genomic Encyclopedia of Type Strains, Phase IV (KMG-IV): sequencing the most valuable type-strain genomes for metagenomic binning, comparative biology and taxonomic classification.</title>
        <authorList>
            <person name="Goeker M."/>
        </authorList>
    </citation>
    <scope>NUCLEOTIDE SEQUENCE [LARGE SCALE GENOMIC DNA]</scope>
    <source>
        <strain evidence="2 3">JC118</strain>
    </source>
</reference>